<protein>
    <submittedName>
        <fullName evidence="2">Uncharacterized protein</fullName>
    </submittedName>
</protein>
<evidence type="ECO:0000313" key="3">
    <source>
        <dbReference type="Proteomes" id="UP000287651"/>
    </source>
</evidence>
<comment type="caution">
    <text evidence="2">The sequence shown here is derived from an EMBL/GenBank/DDBJ whole genome shotgun (WGS) entry which is preliminary data.</text>
</comment>
<gene>
    <name evidence="2" type="ORF">B296_00025074</name>
</gene>
<sequence length="103" mass="11097">MLPGPAHRGYLLQGQQLPIGSHLQRDARKDGRLQGARKERPPVANPQGAAPMARATASNGSSVDHKSSCWRARATAACTGATTTQRGQEVLGKSFYKRMILPF</sequence>
<organism evidence="2 3">
    <name type="scientific">Ensete ventricosum</name>
    <name type="common">Abyssinian banana</name>
    <name type="synonym">Musa ensete</name>
    <dbReference type="NCBI Taxonomy" id="4639"/>
    <lineage>
        <taxon>Eukaryota</taxon>
        <taxon>Viridiplantae</taxon>
        <taxon>Streptophyta</taxon>
        <taxon>Embryophyta</taxon>
        <taxon>Tracheophyta</taxon>
        <taxon>Spermatophyta</taxon>
        <taxon>Magnoliopsida</taxon>
        <taxon>Liliopsida</taxon>
        <taxon>Zingiberales</taxon>
        <taxon>Musaceae</taxon>
        <taxon>Ensete</taxon>
    </lineage>
</organism>
<feature type="compositionally biased region" description="Basic and acidic residues" evidence="1">
    <location>
        <begin position="23"/>
        <end position="41"/>
    </location>
</feature>
<proteinExistence type="predicted"/>
<dbReference type="EMBL" id="AMZH03025444">
    <property type="protein sequence ID" value="RRT35177.1"/>
    <property type="molecule type" value="Genomic_DNA"/>
</dbReference>
<evidence type="ECO:0000313" key="2">
    <source>
        <dbReference type="EMBL" id="RRT35177.1"/>
    </source>
</evidence>
<dbReference type="AlphaFoldDB" id="A0A426X6T7"/>
<evidence type="ECO:0000256" key="1">
    <source>
        <dbReference type="SAM" id="MobiDB-lite"/>
    </source>
</evidence>
<reference evidence="2 3" key="1">
    <citation type="journal article" date="2014" name="Agronomy (Basel)">
        <title>A Draft Genome Sequence for Ensete ventricosum, the Drought-Tolerant Tree Against Hunger.</title>
        <authorList>
            <person name="Harrison J."/>
            <person name="Moore K.A."/>
            <person name="Paszkiewicz K."/>
            <person name="Jones T."/>
            <person name="Grant M."/>
            <person name="Ambacheew D."/>
            <person name="Muzemil S."/>
            <person name="Studholme D.J."/>
        </authorList>
    </citation>
    <scope>NUCLEOTIDE SEQUENCE [LARGE SCALE GENOMIC DNA]</scope>
</reference>
<dbReference type="Proteomes" id="UP000287651">
    <property type="component" value="Unassembled WGS sequence"/>
</dbReference>
<name>A0A426X6T7_ENSVE</name>
<accession>A0A426X6T7</accession>
<feature type="region of interest" description="Disordered" evidence="1">
    <location>
        <begin position="1"/>
        <end position="65"/>
    </location>
</feature>